<sequence length="119" mass="12881">MKPSCLFLVLNYIFAALILAGGAFWVSTADTFGYVMGVAAVGCVAGVVMRRRWGYFVAAAWFFGLMRLATDDYSAVYPETWKSAARGMCFLGVALAILLHEKVAIKSVSPPDDEQGMPS</sequence>
<keyword evidence="1" id="KW-1133">Transmembrane helix</keyword>
<feature type="transmembrane region" description="Helical" evidence="1">
    <location>
        <begin position="53"/>
        <end position="69"/>
    </location>
</feature>
<dbReference type="RefSeq" id="WP_345424593.1">
    <property type="nucleotide sequence ID" value="NZ_AP031496.1"/>
</dbReference>
<dbReference type="Proteomes" id="UP001409585">
    <property type="component" value="Unassembled WGS sequence"/>
</dbReference>
<dbReference type="EMBL" id="BAABLX010000028">
    <property type="protein sequence ID" value="GAA4949535.1"/>
    <property type="molecule type" value="Genomic_DNA"/>
</dbReference>
<evidence type="ECO:0000256" key="1">
    <source>
        <dbReference type="SAM" id="Phobius"/>
    </source>
</evidence>
<name>A0AAV3U5L6_9ALTE</name>
<keyword evidence="1" id="KW-0472">Membrane</keyword>
<proteinExistence type="predicted"/>
<feature type="transmembrane region" description="Helical" evidence="1">
    <location>
        <begin position="32"/>
        <end position="48"/>
    </location>
</feature>
<keyword evidence="3" id="KW-1185">Reference proteome</keyword>
<protein>
    <submittedName>
        <fullName evidence="2">Uncharacterized protein</fullName>
    </submittedName>
</protein>
<reference evidence="3" key="1">
    <citation type="journal article" date="2019" name="Int. J. Syst. Evol. Microbiol.">
        <title>The Global Catalogue of Microorganisms (GCM) 10K type strain sequencing project: providing services to taxonomists for standard genome sequencing and annotation.</title>
        <authorList>
            <consortium name="The Broad Institute Genomics Platform"/>
            <consortium name="The Broad Institute Genome Sequencing Center for Infectious Disease"/>
            <person name="Wu L."/>
            <person name="Ma J."/>
        </authorList>
    </citation>
    <scope>NUCLEOTIDE SEQUENCE [LARGE SCALE GENOMIC DNA]</scope>
    <source>
        <strain evidence="3">JCM 19134</strain>
    </source>
</reference>
<gene>
    <name evidence="2" type="ORF">GCM10025791_32210</name>
</gene>
<evidence type="ECO:0000313" key="3">
    <source>
        <dbReference type="Proteomes" id="UP001409585"/>
    </source>
</evidence>
<comment type="caution">
    <text evidence="2">The sequence shown here is derived from an EMBL/GenBank/DDBJ whole genome shotgun (WGS) entry which is preliminary data.</text>
</comment>
<dbReference type="AlphaFoldDB" id="A0AAV3U5L6"/>
<feature type="transmembrane region" description="Helical" evidence="1">
    <location>
        <begin position="7"/>
        <end position="26"/>
    </location>
</feature>
<accession>A0AAV3U5L6</accession>
<keyword evidence="1" id="KW-0812">Transmembrane</keyword>
<evidence type="ECO:0000313" key="2">
    <source>
        <dbReference type="EMBL" id="GAA4949535.1"/>
    </source>
</evidence>
<organism evidence="2 3">
    <name type="scientific">Halioxenophilus aromaticivorans</name>
    <dbReference type="NCBI Taxonomy" id="1306992"/>
    <lineage>
        <taxon>Bacteria</taxon>
        <taxon>Pseudomonadati</taxon>
        <taxon>Pseudomonadota</taxon>
        <taxon>Gammaproteobacteria</taxon>
        <taxon>Alteromonadales</taxon>
        <taxon>Alteromonadaceae</taxon>
        <taxon>Halioxenophilus</taxon>
    </lineage>
</organism>